<reference evidence="1" key="1">
    <citation type="submission" date="2021-06" db="EMBL/GenBank/DDBJ databases">
        <authorList>
            <person name="Kallberg Y."/>
            <person name="Tangrot J."/>
            <person name="Rosling A."/>
        </authorList>
    </citation>
    <scope>NUCLEOTIDE SEQUENCE</scope>
    <source>
        <strain evidence="1">CL356</strain>
    </source>
</reference>
<organism evidence="1 2">
    <name type="scientific">Acaulospora colombiana</name>
    <dbReference type="NCBI Taxonomy" id="27376"/>
    <lineage>
        <taxon>Eukaryota</taxon>
        <taxon>Fungi</taxon>
        <taxon>Fungi incertae sedis</taxon>
        <taxon>Mucoromycota</taxon>
        <taxon>Glomeromycotina</taxon>
        <taxon>Glomeromycetes</taxon>
        <taxon>Diversisporales</taxon>
        <taxon>Acaulosporaceae</taxon>
        <taxon>Acaulospora</taxon>
    </lineage>
</organism>
<dbReference type="EMBL" id="CAJVPT010048694">
    <property type="protein sequence ID" value="CAG8742539.1"/>
    <property type="molecule type" value="Genomic_DNA"/>
</dbReference>
<keyword evidence="2" id="KW-1185">Reference proteome</keyword>
<sequence>MDPRMPNYPYGSSQDNGHGNIPPQSLYPTPATGQDPYGQAWQQQGQQQWNHYPEWTFEDYSNPASAPVYPQAMQGYPVPMDAQYQHFDPSAMQQQTTAGYQMPSDPLVYNPAMNPQQSAHWSQSSQPSQTIQPQVPLYPNQTAPRTVPVPQRELLTTIKPKGGGNVLTAQQNSIGSETQLDIFDQFIQGSLRGFVVVVEMVSFVVTLVSHTGGVNPIAMPYINNLEMEKTRKEPIWGLYNTQYGVKTTL</sequence>
<gene>
    <name evidence="1" type="ORF">ACOLOM_LOCUS12251</name>
</gene>
<protein>
    <submittedName>
        <fullName evidence="1">5874_t:CDS:1</fullName>
    </submittedName>
</protein>
<accession>A0ACA9QAD9</accession>
<name>A0ACA9QAD9_9GLOM</name>
<feature type="non-terminal residue" evidence="1">
    <location>
        <position position="249"/>
    </location>
</feature>
<evidence type="ECO:0000313" key="2">
    <source>
        <dbReference type="Proteomes" id="UP000789525"/>
    </source>
</evidence>
<proteinExistence type="predicted"/>
<dbReference type="Proteomes" id="UP000789525">
    <property type="component" value="Unassembled WGS sequence"/>
</dbReference>
<evidence type="ECO:0000313" key="1">
    <source>
        <dbReference type="EMBL" id="CAG8742539.1"/>
    </source>
</evidence>
<comment type="caution">
    <text evidence="1">The sequence shown here is derived from an EMBL/GenBank/DDBJ whole genome shotgun (WGS) entry which is preliminary data.</text>
</comment>